<evidence type="ECO:0000313" key="3">
    <source>
        <dbReference type="Proteomes" id="UP000006548"/>
    </source>
</evidence>
<keyword evidence="3" id="KW-1185">Reference proteome</keyword>
<protein>
    <submittedName>
        <fullName evidence="2">Uncharacterized protein</fullName>
    </submittedName>
</protein>
<dbReference type="Proteomes" id="UP000006548">
    <property type="component" value="Chromosome 2"/>
</dbReference>
<sequence>MSWRIPWSSTEGDSPLSALINCCESKAIDSFVMLRSKAFCMARKKAIASAISGELTLYSVDLNEILVCDEWSMKSHPRPHLESPLAIMLHPSSTKSKERGGIAQFLMVGGRSNGRMNGDTFPLHHSEGT</sequence>
<dbReference type="InParanoid" id="A0A1P8B047"/>
<name>A0A1P8B047_ARATH</name>
<reference evidence="2 3" key="1">
    <citation type="journal article" date="1999" name="Nature">
        <title>Sequence and analysis of chromosome 2 of the plant Arabidopsis thaliana.</title>
        <authorList>
            <person name="Lin X."/>
            <person name="Kaul S."/>
            <person name="Rounsley S."/>
            <person name="Shea T.P."/>
            <person name="Benito M.I."/>
            <person name="Town C.D."/>
            <person name="Fujii C.Y."/>
            <person name="Mason T."/>
            <person name="Bowman C.L."/>
            <person name="Barnstead M."/>
            <person name="Feldblyum T.V."/>
            <person name="Buell C.R."/>
            <person name="Ketchum K.A."/>
            <person name="Lee J."/>
            <person name="Ronning C.M."/>
            <person name="Koo H.L."/>
            <person name="Moffat K.S."/>
            <person name="Cronin L.A."/>
            <person name="Shen M."/>
            <person name="Pai G."/>
            <person name="Van Aken S."/>
            <person name="Umayam L."/>
            <person name="Tallon L.J."/>
            <person name="Gill J.E."/>
            <person name="Adams M.D."/>
            <person name="Carrera A.J."/>
            <person name="Creasy T.H."/>
            <person name="Goodman H.M."/>
            <person name="Somerville C.R."/>
            <person name="Copenhaver G.P."/>
            <person name="Preuss D."/>
            <person name="Nierman W.C."/>
            <person name="White O."/>
            <person name="Eisen J.A."/>
            <person name="Salzberg S.L."/>
            <person name="Fraser C.M."/>
            <person name="Venter J.C."/>
        </authorList>
    </citation>
    <scope>NUCLEOTIDE SEQUENCE [LARGE SCALE GENOMIC DNA]</scope>
    <source>
        <strain evidence="3">cv. Columbia</strain>
    </source>
</reference>
<dbReference type="GeneID" id="28718272"/>
<reference evidence="3" key="2">
    <citation type="journal article" date="2017" name="Plant J.">
        <title>Araport11: a complete reannotation of the Arabidopsis thaliana reference genome.</title>
        <authorList>
            <person name="Cheng C.Y."/>
            <person name="Krishnakumar V."/>
            <person name="Chan A.P."/>
            <person name="Thibaud-Nissen F."/>
            <person name="Schobel S."/>
            <person name="Town C.D."/>
        </authorList>
    </citation>
    <scope>GENOME REANNOTATION</scope>
    <source>
        <strain evidence="3">cv. Columbia</strain>
    </source>
</reference>
<accession>A0A1P8B047</accession>
<dbReference type="EMBL" id="CP002685">
    <property type="protein sequence ID" value="ANM62275.1"/>
    <property type="molecule type" value="Genomic_DNA"/>
</dbReference>
<evidence type="ECO:0000313" key="2">
    <source>
        <dbReference type="EMBL" id="ANM62275.1"/>
    </source>
</evidence>
<dbReference type="Araport" id="AT2G14765"/>
<evidence type="ECO:0000313" key="1">
    <source>
        <dbReference type="Araport" id="AT2G14765"/>
    </source>
</evidence>
<proteinExistence type="predicted"/>
<dbReference type="KEGG" id="ath:AT2G14765"/>
<dbReference type="AlphaFoldDB" id="A0A1P8B047"/>
<dbReference type="RefSeq" id="NP_001324444.1">
    <property type="nucleotide sequence ID" value="NM_001335438.1"/>
</dbReference>
<dbReference type="ExpressionAtlas" id="A0A1P8B047">
    <property type="expression patterns" value="baseline and differential"/>
</dbReference>
<dbReference type="TAIR" id="AT2G14765"/>
<gene>
    <name evidence="1 2" type="ordered locus">At2g14765</name>
</gene>
<organism evidence="2 3">
    <name type="scientific">Arabidopsis thaliana</name>
    <name type="common">Mouse-ear cress</name>
    <dbReference type="NCBI Taxonomy" id="3702"/>
    <lineage>
        <taxon>Eukaryota</taxon>
        <taxon>Viridiplantae</taxon>
        <taxon>Streptophyta</taxon>
        <taxon>Embryophyta</taxon>
        <taxon>Tracheophyta</taxon>
        <taxon>Spermatophyta</taxon>
        <taxon>Magnoliopsida</taxon>
        <taxon>eudicotyledons</taxon>
        <taxon>Gunneridae</taxon>
        <taxon>Pentapetalae</taxon>
        <taxon>rosids</taxon>
        <taxon>malvids</taxon>
        <taxon>Brassicales</taxon>
        <taxon>Brassicaceae</taxon>
        <taxon>Camelineae</taxon>
        <taxon>Arabidopsis</taxon>
    </lineage>
</organism>